<dbReference type="Gene3D" id="2.40.40.10">
    <property type="entry name" value="RlpA-like domain"/>
    <property type="match status" value="1"/>
</dbReference>
<evidence type="ECO:0000256" key="1">
    <source>
        <dbReference type="SAM" id="SignalP"/>
    </source>
</evidence>
<reference evidence="2 3" key="1">
    <citation type="submission" date="2024-04" db="EMBL/GenBank/DDBJ databases">
        <authorList>
            <consortium name="Genoscope - CEA"/>
            <person name="William W."/>
        </authorList>
    </citation>
    <scope>NUCLEOTIDE SEQUENCE [LARGE SCALE GENOMIC DNA]</scope>
</reference>
<accession>A0AAV2I1G1</accession>
<dbReference type="SUPFAM" id="SSF50685">
    <property type="entry name" value="Barwin-like endoglucanases"/>
    <property type="match status" value="1"/>
</dbReference>
<protein>
    <recommendedName>
        <fullName evidence="4">Cellulase</fullName>
    </recommendedName>
</protein>
<name>A0AAV2I1G1_LYMST</name>
<dbReference type="EMBL" id="CAXITT010000352">
    <property type="protein sequence ID" value="CAL1539734.1"/>
    <property type="molecule type" value="Genomic_DNA"/>
</dbReference>
<evidence type="ECO:0000313" key="2">
    <source>
        <dbReference type="EMBL" id="CAL1539734.1"/>
    </source>
</evidence>
<gene>
    <name evidence="2" type="ORF">GSLYS_00013467001</name>
</gene>
<feature type="chain" id="PRO_5043696437" description="Cellulase" evidence="1">
    <location>
        <begin position="18"/>
        <end position="184"/>
    </location>
</feature>
<sequence>MRISVACLMLFFIGVWGEQKCTRDGNGVLRYNGRPCASTTRYDDGRRGACGCGPRNSDTPFGWNLADYVTAPSQNFFRGDNLWCGAACGSCVKLTPTGGFVPWEGRAPRNTNSVTFMVTNVCPVVGNWKWCSSRNSYGYDVHFDLQNNIGQISNGLGWDNVEVTWENVPCSQDQINKYRQCECR</sequence>
<dbReference type="CDD" id="cd22278">
    <property type="entry name" value="DPBB_GH45_endoglucanase"/>
    <property type="match status" value="1"/>
</dbReference>
<keyword evidence="3" id="KW-1185">Reference proteome</keyword>
<dbReference type="Proteomes" id="UP001497497">
    <property type="component" value="Unassembled WGS sequence"/>
</dbReference>
<proteinExistence type="predicted"/>
<organism evidence="2 3">
    <name type="scientific">Lymnaea stagnalis</name>
    <name type="common">Great pond snail</name>
    <name type="synonym">Helix stagnalis</name>
    <dbReference type="NCBI Taxonomy" id="6523"/>
    <lineage>
        <taxon>Eukaryota</taxon>
        <taxon>Metazoa</taxon>
        <taxon>Spiralia</taxon>
        <taxon>Lophotrochozoa</taxon>
        <taxon>Mollusca</taxon>
        <taxon>Gastropoda</taxon>
        <taxon>Heterobranchia</taxon>
        <taxon>Euthyneura</taxon>
        <taxon>Panpulmonata</taxon>
        <taxon>Hygrophila</taxon>
        <taxon>Lymnaeoidea</taxon>
        <taxon>Lymnaeidae</taxon>
        <taxon>Lymnaea</taxon>
    </lineage>
</organism>
<dbReference type="InterPro" id="IPR036908">
    <property type="entry name" value="RlpA-like_sf"/>
</dbReference>
<keyword evidence="1" id="KW-0732">Signal</keyword>
<comment type="caution">
    <text evidence="2">The sequence shown here is derived from an EMBL/GenBank/DDBJ whole genome shotgun (WGS) entry which is preliminary data.</text>
</comment>
<feature type="signal peptide" evidence="1">
    <location>
        <begin position="1"/>
        <end position="17"/>
    </location>
</feature>
<evidence type="ECO:0008006" key="4">
    <source>
        <dbReference type="Google" id="ProtNLM"/>
    </source>
</evidence>
<evidence type="ECO:0000313" key="3">
    <source>
        <dbReference type="Proteomes" id="UP001497497"/>
    </source>
</evidence>
<dbReference type="AlphaFoldDB" id="A0AAV2I1G1"/>
<dbReference type="Pfam" id="PF22514">
    <property type="entry name" value="EXPB1_D1"/>
    <property type="match status" value="1"/>
</dbReference>